<dbReference type="Pfam" id="PF25064">
    <property type="entry name" value="ARM_TT21_5th"/>
    <property type="match status" value="1"/>
</dbReference>
<dbReference type="SUPFAM" id="SSF48452">
    <property type="entry name" value="TPR-like"/>
    <property type="match status" value="3"/>
</dbReference>
<comment type="similarity">
    <text evidence="1">Belongs to the TTC21 family.</text>
</comment>
<dbReference type="Gene3D" id="1.25.40.10">
    <property type="entry name" value="Tetratricopeptide repeat domain"/>
    <property type="match status" value="4"/>
</dbReference>
<organism evidence="8 9">
    <name type="scientific">Perkinsus olseni</name>
    <name type="common">Perkinsus atlanticus</name>
    <dbReference type="NCBI Taxonomy" id="32597"/>
    <lineage>
        <taxon>Eukaryota</taxon>
        <taxon>Sar</taxon>
        <taxon>Alveolata</taxon>
        <taxon>Perkinsozoa</taxon>
        <taxon>Perkinsea</taxon>
        <taxon>Perkinsida</taxon>
        <taxon>Perkinsidae</taxon>
        <taxon>Perkinsus</taxon>
    </lineage>
</organism>
<keyword evidence="2" id="KW-0677">Repeat</keyword>
<dbReference type="InterPro" id="IPR056836">
    <property type="entry name" value="ARM_TT21_4th"/>
</dbReference>
<evidence type="ECO:0000256" key="1">
    <source>
        <dbReference type="ARBA" id="ARBA00010935"/>
    </source>
</evidence>
<dbReference type="FunFam" id="1.25.40.10:FF:000219">
    <property type="entry name" value="Tetratricopeptide repeat domain 21B"/>
    <property type="match status" value="1"/>
</dbReference>
<dbReference type="Pfam" id="PF25058">
    <property type="entry name" value="ARM_TT21"/>
    <property type="match status" value="1"/>
</dbReference>
<protein>
    <submittedName>
        <fullName evidence="8">Tetratricopeptide repeat protein 21B</fullName>
    </submittedName>
</protein>
<dbReference type="PANTHER" id="PTHR14699:SF0">
    <property type="entry name" value="TETRATRICOPEPTIDE REPEAT PROTEIN 21 HOMOLOG"/>
    <property type="match status" value="1"/>
</dbReference>
<dbReference type="GO" id="GO:0030991">
    <property type="term" value="C:intraciliary transport particle A"/>
    <property type="evidence" value="ECO:0007669"/>
    <property type="project" value="TreeGrafter"/>
</dbReference>
<evidence type="ECO:0000259" key="6">
    <source>
        <dbReference type="Pfam" id="PF25064"/>
    </source>
</evidence>
<dbReference type="InterPro" id="IPR011990">
    <property type="entry name" value="TPR-like_helical_dom_sf"/>
</dbReference>
<dbReference type="InterPro" id="IPR056834">
    <property type="entry name" value="ARM_TT21_C"/>
</dbReference>
<dbReference type="Pfam" id="PF25063">
    <property type="entry name" value="ARM_TT21_C"/>
    <property type="match status" value="1"/>
</dbReference>
<dbReference type="PANTHER" id="PTHR14699">
    <property type="entry name" value="STI2 PROTEIN-RELATED"/>
    <property type="match status" value="1"/>
</dbReference>
<reference evidence="8 9" key="1">
    <citation type="submission" date="2020-04" db="EMBL/GenBank/DDBJ databases">
        <title>Perkinsus olseni comparative genomics.</title>
        <authorList>
            <person name="Bogema D.R."/>
        </authorList>
    </citation>
    <scope>NUCLEOTIDE SEQUENCE [LARGE SCALE GENOMIC DNA]</scope>
    <source>
        <strain evidence="8">00978-12</strain>
    </source>
</reference>
<dbReference type="InterPro" id="IPR056835">
    <property type="entry name" value="ARM_TT21_5th"/>
</dbReference>
<dbReference type="GO" id="GO:0061512">
    <property type="term" value="P:protein localization to cilium"/>
    <property type="evidence" value="ECO:0007669"/>
    <property type="project" value="TreeGrafter"/>
</dbReference>
<evidence type="ECO:0000259" key="4">
    <source>
        <dbReference type="Pfam" id="PF25060"/>
    </source>
</evidence>
<accession>A0A7J6NDP2</accession>
<dbReference type="SMART" id="SM00028">
    <property type="entry name" value="TPR"/>
    <property type="match status" value="12"/>
</dbReference>
<feature type="domain" description="Tetratricopeptide repeat protein 21A/21B C-terminal ARM" evidence="5">
    <location>
        <begin position="989"/>
        <end position="1200"/>
    </location>
</feature>
<dbReference type="EMBL" id="JABANP010000465">
    <property type="protein sequence ID" value="KAF4682015.1"/>
    <property type="molecule type" value="Genomic_DNA"/>
</dbReference>
<dbReference type="InterPro" id="IPR019734">
    <property type="entry name" value="TPR_rpt"/>
</dbReference>
<feature type="domain" description="Tetratricopeptide repeat protein 21A/21B fourth ARM" evidence="7">
    <location>
        <begin position="596"/>
        <end position="725"/>
    </location>
</feature>
<dbReference type="AlphaFoldDB" id="A0A7J6NDP2"/>
<dbReference type="GO" id="GO:0035721">
    <property type="term" value="P:intraciliary retrograde transport"/>
    <property type="evidence" value="ECO:0007669"/>
    <property type="project" value="TreeGrafter"/>
</dbReference>
<sequence length="1205" mass="133829">MATHENWFPAAAHSQAWASLLASEFDQARDVIERAKAQQLTAADEIELGKLSVVLTVATEGPSMKVAQSVQRVQELLLQQEPNNSRILLSFASLIARLCATPTAGTASEYGSSPSRGRRVVEACIQASLAALKCAEDVDGHESSYVGACLTQLGYQKLMMGRADEATEYFNRAMAASSEGSEVDALYGTIWCCIASDNFQEASEQLDLLTEVAASSSRSGKSAEVAYLRSIIAHHEGHREQAVSSLNEGLTYHLTRFKHSTGHDFYHHLNPYFMAMLAYQYITLDASSQKEASAGGGTNLARGVKVLETVSRFMPGLFPIRMALAQANIDMGSPDKALRLLAQSVRADPTQVEAYIRLARLYAQQDQHVTAAKYLEQGFAQDFAIRQHPLYAAVRTEVLMAENKIDEAIKLLREAIEVEGVRQRTRRRSPRKGSPNVSPDGLHITLKDRSMVFCTFIKALAAGDLVGEAKQAQEDALAEFTGTPEEVTIIVAGADVAVKRGDVDEALAALGRIPTTSATYVRARLTMGDIYKKHKKDRKSYAQCYTDVCDHQPSVVNFSLLGDAYLSIQEPLLAIEAFENARRLDKSGKVDHNHNLVKKIGRAWVQVHDYEKAIDYYKTAFKRADSIPAATCSDLRRDLARLYLDLRRYQDCIQEIHRHLAVPHDEATVDQVTDRIRSYLLLSEAHQKHHDSRIPGQHAARAGQLIPQSLDALKEAKELAVKALAAVGVVVGKKSGTGDDEDADVMPLKKLAGDVHYQLGCYLEHREHNFDAAVGQYTTALELDEGKEDALMALARLRLARGEIDSCERTLRALLRVNKDHEDADMMLASVMASKAQKALAASSGYSTEEGIPIEATDEFKAVVGHYKEMLDKDPSNFKALGQLLLLLRKTGRLAHLGPKYLEKAANSIAKGVDAPPGLRFCRGMLSRWLNQPQEAIVEFNASRKDVEYRGDAIMHMIEIYLFPDASDGCSLEGLDPTGSPVMTNIAEAKDLCREIAERGRQGWSPKLRVLRSQADLLTRNKATVDAALNDLMALFNESRAYVPALLAISQGLVLSKQNSKARNQLKRICEFAVNSYNPDFADDFEKAWLLLADLYISSGKYDLATKLCVQARDQNQSCGRAWELLGLIYEKEQAYKDAALHYQKAWELFCERRAAVGYRLAFNFLKARRYVDSIRICHKVLALDEHYPRIRRDILDKARSYLRL</sequence>
<comment type="caution">
    <text evidence="8">The sequence shown here is derived from an EMBL/GenBank/DDBJ whole genome shotgun (WGS) entry which is preliminary data.</text>
</comment>
<evidence type="ECO:0000259" key="7">
    <source>
        <dbReference type="Pfam" id="PF25068"/>
    </source>
</evidence>
<dbReference type="OrthoDB" id="10259630at2759"/>
<proteinExistence type="inferred from homology"/>
<feature type="domain" description="Tetratricopeptide repeat protein 21A/21B fifth ARM repeats" evidence="6">
    <location>
        <begin position="859"/>
        <end position="962"/>
    </location>
</feature>
<evidence type="ECO:0000256" key="3">
    <source>
        <dbReference type="ARBA" id="ARBA00022803"/>
    </source>
</evidence>
<dbReference type="InterPro" id="IPR040364">
    <property type="entry name" value="TTC21A/TTC21B"/>
</dbReference>
<evidence type="ECO:0000313" key="9">
    <source>
        <dbReference type="Proteomes" id="UP000541610"/>
    </source>
</evidence>
<dbReference type="Pfam" id="PF25068">
    <property type="entry name" value="ARM_TT21_4th"/>
    <property type="match status" value="1"/>
</dbReference>
<dbReference type="GO" id="GO:0005929">
    <property type="term" value="C:cilium"/>
    <property type="evidence" value="ECO:0007669"/>
    <property type="project" value="GOC"/>
</dbReference>
<dbReference type="Proteomes" id="UP000541610">
    <property type="component" value="Unassembled WGS sequence"/>
</dbReference>
<dbReference type="Pfam" id="PF14559">
    <property type="entry name" value="TPR_19"/>
    <property type="match status" value="1"/>
</dbReference>
<name>A0A7J6NDP2_PEROL</name>
<evidence type="ECO:0000313" key="8">
    <source>
        <dbReference type="EMBL" id="KAF4682015.1"/>
    </source>
</evidence>
<gene>
    <name evidence="8" type="primary">TTC21B_2</name>
    <name evidence="8" type="ORF">FOZ60_011226</name>
</gene>
<evidence type="ECO:0000256" key="2">
    <source>
        <dbReference type="ARBA" id="ARBA00022737"/>
    </source>
</evidence>
<evidence type="ECO:0000259" key="5">
    <source>
        <dbReference type="Pfam" id="PF25063"/>
    </source>
</evidence>
<dbReference type="Pfam" id="PF25060">
    <property type="entry name" value="ARM_TT21_2nd"/>
    <property type="match status" value="1"/>
</dbReference>
<dbReference type="InterPro" id="IPR056832">
    <property type="entry name" value="ARM_TT21_2nd"/>
</dbReference>
<keyword evidence="3" id="KW-0802">TPR repeat</keyword>
<feature type="domain" description="Tetratricopeptide repeat protein 21A/21B second ARM" evidence="4">
    <location>
        <begin position="151"/>
        <end position="366"/>
    </location>
</feature>